<organism evidence="1 2">
    <name type="scientific">Agrobacterium deltaense NCPPB 1641</name>
    <dbReference type="NCBI Taxonomy" id="1183425"/>
    <lineage>
        <taxon>Bacteria</taxon>
        <taxon>Pseudomonadati</taxon>
        <taxon>Pseudomonadota</taxon>
        <taxon>Alphaproteobacteria</taxon>
        <taxon>Hyphomicrobiales</taxon>
        <taxon>Rhizobiaceae</taxon>
        <taxon>Rhizobium/Agrobacterium group</taxon>
        <taxon>Agrobacterium</taxon>
    </lineage>
</organism>
<accession>A0A1S7TS08</accession>
<reference evidence="1" key="1">
    <citation type="submission" date="2016-01" db="EMBL/GenBank/DDBJ databases">
        <authorList>
            <person name="Regsiter A."/>
            <person name="william w."/>
        </authorList>
    </citation>
    <scope>NUCLEOTIDE SEQUENCE</scope>
    <source>
        <strain evidence="1">NCPPB 1641</strain>
    </source>
</reference>
<comment type="caution">
    <text evidence="1">The sequence shown here is derived from an EMBL/GenBank/DDBJ whole genome shotgun (WGS) entry which is preliminary data.</text>
</comment>
<dbReference type="Gene3D" id="3.20.20.30">
    <property type="entry name" value="Luciferase-like domain"/>
    <property type="match status" value="1"/>
</dbReference>
<dbReference type="SUPFAM" id="SSF51679">
    <property type="entry name" value="Bacterial luciferase-like"/>
    <property type="match status" value="1"/>
</dbReference>
<evidence type="ECO:0000313" key="2">
    <source>
        <dbReference type="Proteomes" id="UP000192140"/>
    </source>
</evidence>
<gene>
    <name evidence="1" type="ORF">AGR7A_Lc10038</name>
</gene>
<dbReference type="GO" id="GO:0046306">
    <property type="term" value="P:alkanesulfonate catabolic process"/>
    <property type="evidence" value="ECO:0007669"/>
    <property type="project" value="TreeGrafter"/>
</dbReference>
<dbReference type="Proteomes" id="UP000192140">
    <property type="component" value="Unassembled WGS sequence"/>
</dbReference>
<evidence type="ECO:0000313" key="1">
    <source>
        <dbReference type="EMBL" id="CVI57343.1"/>
    </source>
</evidence>
<dbReference type="EMBL" id="FCNP01000030">
    <property type="protein sequence ID" value="CVI57343.1"/>
    <property type="molecule type" value="Genomic_DNA"/>
</dbReference>
<sequence>MSLAETAEQIAKYKQTSLETYGRSIQVWTIVTIAQRRTEREAEDYVQYYAVENADSETIEAWIKNTLPDAASATPEQLQGLKRHVGAGAGGTLIVGGADHVSVELHKLSSAGIDGVLLSWVNFEDGLTRFVSEVLPRLERDGLRDPIR</sequence>
<dbReference type="AlphaFoldDB" id="A0A1S7TS08"/>
<proteinExistence type="predicted"/>
<dbReference type="GO" id="GO:0008726">
    <property type="term" value="F:alkanesulfonate monooxygenase activity"/>
    <property type="evidence" value="ECO:0007669"/>
    <property type="project" value="TreeGrafter"/>
</dbReference>
<protein>
    <submittedName>
        <fullName evidence="1">Flavin-dependent oxidoreductase, F420-dependent methylene-tetrahydromethanopterin reductase</fullName>
    </submittedName>
</protein>
<dbReference type="PANTHER" id="PTHR42847:SF4">
    <property type="entry name" value="ALKANESULFONATE MONOOXYGENASE-RELATED"/>
    <property type="match status" value="1"/>
</dbReference>
<keyword evidence="2" id="KW-1185">Reference proteome</keyword>
<dbReference type="InterPro" id="IPR036661">
    <property type="entry name" value="Luciferase-like_sf"/>
</dbReference>
<name>A0A1S7TS08_9HYPH</name>
<dbReference type="InterPro" id="IPR050172">
    <property type="entry name" value="SsuD_RutA_monooxygenase"/>
</dbReference>
<dbReference type="PANTHER" id="PTHR42847">
    <property type="entry name" value="ALKANESULFONATE MONOOXYGENASE"/>
    <property type="match status" value="1"/>
</dbReference>